<dbReference type="AlphaFoldDB" id="A0A6A0A762"/>
<keyword evidence="2" id="KW-1185">Reference proteome</keyword>
<dbReference type="EMBL" id="BLLF01003878">
    <property type="protein sequence ID" value="GFH28440.1"/>
    <property type="molecule type" value="Genomic_DNA"/>
</dbReference>
<organism evidence="1 2">
    <name type="scientific">Haematococcus lacustris</name>
    <name type="common">Green alga</name>
    <name type="synonym">Haematococcus pluvialis</name>
    <dbReference type="NCBI Taxonomy" id="44745"/>
    <lineage>
        <taxon>Eukaryota</taxon>
        <taxon>Viridiplantae</taxon>
        <taxon>Chlorophyta</taxon>
        <taxon>core chlorophytes</taxon>
        <taxon>Chlorophyceae</taxon>
        <taxon>CS clade</taxon>
        <taxon>Chlamydomonadales</taxon>
        <taxon>Haematococcaceae</taxon>
        <taxon>Haematococcus</taxon>
    </lineage>
</organism>
<comment type="caution">
    <text evidence="1">The sequence shown here is derived from an EMBL/GenBank/DDBJ whole genome shotgun (WGS) entry which is preliminary data.</text>
</comment>
<dbReference type="Proteomes" id="UP000485058">
    <property type="component" value="Unassembled WGS sequence"/>
</dbReference>
<name>A0A6A0A762_HAELA</name>
<accession>A0A6A0A762</accession>
<reference evidence="1 2" key="1">
    <citation type="submission" date="2020-02" db="EMBL/GenBank/DDBJ databases">
        <title>Draft genome sequence of Haematococcus lacustris strain NIES-144.</title>
        <authorList>
            <person name="Morimoto D."/>
            <person name="Nakagawa S."/>
            <person name="Yoshida T."/>
            <person name="Sawayama S."/>
        </authorList>
    </citation>
    <scope>NUCLEOTIDE SEQUENCE [LARGE SCALE GENOMIC DNA]</scope>
    <source>
        <strain evidence="1 2">NIES-144</strain>
    </source>
</reference>
<evidence type="ECO:0000313" key="2">
    <source>
        <dbReference type="Proteomes" id="UP000485058"/>
    </source>
</evidence>
<sequence>MPNDFLTVIVMQHASYGTLWKSIHDGIFTTQDDMTYADRRRRLRALLRTAREIAMVNSLK</sequence>
<proteinExistence type="predicted"/>
<gene>
    <name evidence="1" type="ORF">HaLaN_26929</name>
</gene>
<protein>
    <submittedName>
        <fullName evidence="1">Uncharacterized protein</fullName>
    </submittedName>
</protein>
<evidence type="ECO:0000313" key="1">
    <source>
        <dbReference type="EMBL" id="GFH28440.1"/>
    </source>
</evidence>